<evidence type="ECO:0000256" key="5">
    <source>
        <dbReference type="ARBA" id="ARBA00047375"/>
    </source>
</evidence>
<comment type="pathway">
    <text evidence="1 6">Lipid metabolism; fatty acid biosynthesis.</text>
</comment>
<feature type="transmembrane region" description="Helical" evidence="7">
    <location>
        <begin position="14"/>
        <end position="32"/>
    </location>
</feature>
<dbReference type="InterPro" id="IPR013601">
    <property type="entry name" value="FAE1_typ3_polyketide_synth"/>
</dbReference>
<dbReference type="SUPFAM" id="SSF53901">
    <property type="entry name" value="Thiolase-like"/>
    <property type="match status" value="2"/>
</dbReference>
<keyword evidence="7" id="KW-0472">Membrane</keyword>
<name>A0AAD3XKH0_NEPGR</name>
<evidence type="ECO:0000259" key="9">
    <source>
        <dbReference type="Pfam" id="PF08541"/>
    </source>
</evidence>
<comment type="similarity">
    <text evidence="2 6">Belongs to the thiolase-like superfamily. Chalcone/stilbene synthases family.</text>
</comment>
<dbReference type="Gene3D" id="3.40.47.10">
    <property type="match status" value="1"/>
</dbReference>
<evidence type="ECO:0000256" key="7">
    <source>
        <dbReference type="SAM" id="Phobius"/>
    </source>
</evidence>
<evidence type="ECO:0000256" key="4">
    <source>
        <dbReference type="ARBA" id="ARBA00023315"/>
    </source>
</evidence>
<dbReference type="Proteomes" id="UP001279734">
    <property type="component" value="Unassembled WGS sequence"/>
</dbReference>
<comment type="catalytic activity">
    <reaction evidence="5">
        <text>a very-long-chain acyl-CoA + malonyl-CoA + H(+) = a very-long-chain 3-oxoacyl-CoA + CO2 + CoA</text>
        <dbReference type="Rhea" id="RHEA:32727"/>
        <dbReference type="ChEBI" id="CHEBI:15378"/>
        <dbReference type="ChEBI" id="CHEBI:16526"/>
        <dbReference type="ChEBI" id="CHEBI:57287"/>
        <dbReference type="ChEBI" id="CHEBI:57384"/>
        <dbReference type="ChEBI" id="CHEBI:90725"/>
        <dbReference type="ChEBI" id="CHEBI:90736"/>
        <dbReference type="EC" id="2.3.1.199"/>
    </reaction>
</comment>
<organism evidence="10 11">
    <name type="scientific">Nepenthes gracilis</name>
    <name type="common">Slender pitcher plant</name>
    <dbReference type="NCBI Taxonomy" id="150966"/>
    <lineage>
        <taxon>Eukaryota</taxon>
        <taxon>Viridiplantae</taxon>
        <taxon>Streptophyta</taxon>
        <taxon>Embryophyta</taxon>
        <taxon>Tracheophyta</taxon>
        <taxon>Spermatophyta</taxon>
        <taxon>Magnoliopsida</taxon>
        <taxon>eudicotyledons</taxon>
        <taxon>Gunneridae</taxon>
        <taxon>Pentapetalae</taxon>
        <taxon>Caryophyllales</taxon>
        <taxon>Nepenthaceae</taxon>
        <taxon>Nepenthes</taxon>
    </lineage>
</organism>
<evidence type="ECO:0000256" key="2">
    <source>
        <dbReference type="ARBA" id="ARBA00005531"/>
    </source>
</evidence>
<dbReference type="CDD" id="cd00831">
    <property type="entry name" value="CHS_like"/>
    <property type="match status" value="1"/>
</dbReference>
<evidence type="ECO:0000256" key="1">
    <source>
        <dbReference type="ARBA" id="ARBA00005194"/>
    </source>
</evidence>
<keyword evidence="4 6" id="KW-0012">Acyltransferase</keyword>
<evidence type="ECO:0000313" key="10">
    <source>
        <dbReference type="EMBL" id="GMH07739.1"/>
    </source>
</evidence>
<dbReference type="EC" id="2.3.1.-" evidence="6"/>
<dbReference type="GO" id="GO:0016020">
    <property type="term" value="C:membrane"/>
    <property type="evidence" value="ECO:0007669"/>
    <property type="project" value="InterPro"/>
</dbReference>
<dbReference type="EMBL" id="BSYO01000007">
    <property type="protein sequence ID" value="GMH07739.1"/>
    <property type="molecule type" value="Genomic_DNA"/>
</dbReference>
<dbReference type="InterPro" id="IPR016039">
    <property type="entry name" value="Thiolase-like"/>
</dbReference>
<feature type="domain" description="FAE" evidence="8">
    <location>
        <begin position="36"/>
        <end position="319"/>
    </location>
</feature>
<protein>
    <recommendedName>
        <fullName evidence="6">3-ketoacyl-CoA synthase</fullName>
        <ecNumber evidence="6">2.3.1.-</ecNumber>
    </recommendedName>
</protein>
<gene>
    <name evidence="10" type="ORF">Nepgr_009579</name>
</gene>
<keyword evidence="7" id="KW-0812">Transmembrane</keyword>
<dbReference type="PIRSF" id="PIRSF036417">
    <property type="entry name" value="3-ktacl-CoA_syn"/>
    <property type="match status" value="1"/>
</dbReference>
<feature type="domain" description="Beta-ketoacyl-[acyl-carrier-protein] synthase III C-terminal" evidence="9">
    <location>
        <begin position="338"/>
        <end position="419"/>
    </location>
</feature>
<dbReference type="GO" id="GO:0009922">
    <property type="term" value="F:fatty acid elongase activity"/>
    <property type="evidence" value="ECO:0007669"/>
    <property type="project" value="UniProtKB-EC"/>
</dbReference>
<dbReference type="InterPro" id="IPR013747">
    <property type="entry name" value="ACP_syn_III_C"/>
</dbReference>
<reference evidence="10" key="1">
    <citation type="submission" date="2023-05" db="EMBL/GenBank/DDBJ databases">
        <title>Nepenthes gracilis genome sequencing.</title>
        <authorList>
            <person name="Fukushima K."/>
        </authorList>
    </citation>
    <scope>NUCLEOTIDE SEQUENCE</scope>
    <source>
        <strain evidence="10">SING2019-196</strain>
    </source>
</reference>
<dbReference type="InterPro" id="IPR012392">
    <property type="entry name" value="3-ktacl-CoA_syn"/>
</dbReference>
<evidence type="ECO:0000259" key="8">
    <source>
        <dbReference type="Pfam" id="PF08392"/>
    </source>
</evidence>
<comment type="caution">
    <text evidence="10">The sequence shown here is derived from an EMBL/GenBank/DDBJ whole genome shotgun (WGS) entry which is preliminary data.</text>
</comment>
<keyword evidence="11" id="KW-1185">Reference proteome</keyword>
<dbReference type="PANTHER" id="PTHR31561">
    <property type="entry name" value="3-KETOACYL-COA SYNTHASE"/>
    <property type="match status" value="1"/>
</dbReference>
<accession>A0AAD3XKH0</accession>
<keyword evidence="7" id="KW-1133">Transmembrane helix</keyword>
<sequence length="449" mass="50148">MILVSMELPMDDSLFSHIFFVTLALIVALIYVRGKWTHVYLVDFICYKAPETLRVPISCFFEHTGIMDGFDAETLRFQMRVIERSGIGNETYLPRGIHLIPADHSFNSSMEEVKLVLFSVVQTLLDKHKIDPKTIDILITNCSLNCSTPSLAAMIINKFGLRSNVRSFNLSSMGCSAGILGISLAKDLLKVHKNSIAVVVSTESICSGVYRGKIKSMLLPNCLFRMGGAAILLSNRKSDKQRAKYELQHTVCTHIGAKDDAYNCIIQQTDSEGHTGVALARTVVHVAGDALKINMASLGPLVLPYSEQIRFAMDMLCRRLWPPAKKKGPYMPNFKKAFDHFCVHPGGKAVVEAIKERLKLTDSDVEASKMTLYRFGNTSSSSTWYSLCYLEAKGKVEKGQKIWQLAFGSGFKCNSAVWRCTRKPSFDASNAWFDRIHLYPVEVPEIAVH</sequence>
<dbReference type="Pfam" id="PF08541">
    <property type="entry name" value="ACP_syn_III_C"/>
    <property type="match status" value="1"/>
</dbReference>
<dbReference type="Pfam" id="PF08392">
    <property type="entry name" value="FAE1_CUT1_RppA"/>
    <property type="match status" value="1"/>
</dbReference>
<evidence type="ECO:0000256" key="6">
    <source>
        <dbReference type="PIRNR" id="PIRNR036417"/>
    </source>
</evidence>
<dbReference type="GO" id="GO:0006633">
    <property type="term" value="P:fatty acid biosynthetic process"/>
    <property type="evidence" value="ECO:0007669"/>
    <property type="project" value="InterPro"/>
</dbReference>
<keyword evidence="3 6" id="KW-0808">Transferase</keyword>
<dbReference type="AlphaFoldDB" id="A0AAD3XKH0"/>
<evidence type="ECO:0000256" key="3">
    <source>
        <dbReference type="ARBA" id="ARBA00022679"/>
    </source>
</evidence>
<proteinExistence type="inferred from homology"/>
<evidence type="ECO:0000313" key="11">
    <source>
        <dbReference type="Proteomes" id="UP001279734"/>
    </source>
</evidence>